<dbReference type="Gene3D" id="1.25.40.10">
    <property type="entry name" value="Tetratricopeptide repeat domain"/>
    <property type="match status" value="1"/>
</dbReference>
<evidence type="ECO:0000313" key="5">
    <source>
        <dbReference type="Proteomes" id="UP000237752"/>
    </source>
</evidence>
<dbReference type="CDD" id="cd06170">
    <property type="entry name" value="LuxR_C_like"/>
    <property type="match status" value="1"/>
</dbReference>
<dbReference type="Pfam" id="PF00196">
    <property type="entry name" value="GerE"/>
    <property type="match status" value="1"/>
</dbReference>
<dbReference type="Gene3D" id="1.10.10.10">
    <property type="entry name" value="Winged helix-like DNA-binding domain superfamily/Winged helix DNA-binding domain"/>
    <property type="match status" value="1"/>
</dbReference>
<dbReference type="GO" id="GO:0004016">
    <property type="term" value="F:adenylate cyclase activity"/>
    <property type="evidence" value="ECO:0007669"/>
    <property type="project" value="TreeGrafter"/>
</dbReference>
<proteinExistence type="predicted"/>
<accession>A0A2T1A301</accession>
<dbReference type="SMART" id="SM00421">
    <property type="entry name" value="HTH_LUXR"/>
    <property type="match status" value="1"/>
</dbReference>
<dbReference type="Pfam" id="PF13191">
    <property type="entry name" value="AAA_16"/>
    <property type="match status" value="1"/>
</dbReference>
<dbReference type="InterPro" id="IPR027417">
    <property type="entry name" value="P-loop_NTPase"/>
</dbReference>
<dbReference type="PROSITE" id="PS50043">
    <property type="entry name" value="HTH_LUXR_2"/>
    <property type="match status" value="1"/>
</dbReference>
<feature type="domain" description="HTH luxR-type" evidence="3">
    <location>
        <begin position="902"/>
        <end position="967"/>
    </location>
</feature>
<dbReference type="Proteomes" id="UP000237752">
    <property type="component" value="Unassembled WGS sequence"/>
</dbReference>
<evidence type="ECO:0000313" key="4">
    <source>
        <dbReference type="EMBL" id="PRZ42989.1"/>
    </source>
</evidence>
<dbReference type="InterPro" id="IPR036388">
    <property type="entry name" value="WH-like_DNA-bd_sf"/>
</dbReference>
<dbReference type="InterPro" id="IPR000792">
    <property type="entry name" value="Tscrpt_reg_LuxR_C"/>
</dbReference>
<dbReference type="EMBL" id="PVUE01000003">
    <property type="protein sequence ID" value="PRZ42989.1"/>
    <property type="molecule type" value="Genomic_DNA"/>
</dbReference>
<evidence type="ECO:0000259" key="3">
    <source>
        <dbReference type="PROSITE" id="PS50043"/>
    </source>
</evidence>
<dbReference type="InterPro" id="IPR016032">
    <property type="entry name" value="Sig_transdc_resp-reg_C-effctor"/>
</dbReference>
<dbReference type="SUPFAM" id="SSF48452">
    <property type="entry name" value="TPR-like"/>
    <property type="match status" value="2"/>
</dbReference>
<dbReference type="AlphaFoldDB" id="A0A2T1A301"/>
<keyword evidence="2" id="KW-0067">ATP-binding</keyword>
<dbReference type="InterPro" id="IPR011990">
    <property type="entry name" value="TPR-like_helical_dom_sf"/>
</dbReference>
<evidence type="ECO:0000256" key="1">
    <source>
        <dbReference type="ARBA" id="ARBA00022741"/>
    </source>
</evidence>
<dbReference type="PANTHER" id="PTHR16305:SF28">
    <property type="entry name" value="GUANYLATE CYCLASE DOMAIN-CONTAINING PROTEIN"/>
    <property type="match status" value="1"/>
</dbReference>
<dbReference type="RefSeq" id="WP_170110965.1">
    <property type="nucleotide sequence ID" value="NZ_PVUE01000003.1"/>
</dbReference>
<name>A0A2T1A301_9ACTN</name>
<comment type="caution">
    <text evidence="4">The sequence shown here is derived from an EMBL/GenBank/DDBJ whole genome shotgun (WGS) entry which is preliminary data.</text>
</comment>
<protein>
    <submittedName>
        <fullName evidence="4">Putative ATPase</fullName>
    </submittedName>
</protein>
<dbReference type="GO" id="GO:0003677">
    <property type="term" value="F:DNA binding"/>
    <property type="evidence" value="ECO:0007669"/>
    <property type="project" value="InterPro"/>
</dbReference>
<gene>
    <name evidence="4" type="ORF">CLV47_10343</name>
</gene>
<dbReference type="GO" id="GO:0005737">
    <property type="term" value="C:cytoplasm"/>
    <property type="evidence" value="ECO:0007669"/>
    <property type="project" value="TreeGrafter"/>
</dbReference>
<keyword evidence="5" id="KW-1185">Reference proteome</keyword>
<reference evidence="4 5" key="1">
    <citation type="submission" date="2018-03" db="EMBL/GenBank/DDBJ databases">
        <title>Genomic Encyclopedia of Archaeal and Bacterial Type Strains, Phase II (KMG-II): from individual species to whole genera.</title>
        <authorList>
            <person name="Goeker M."/>
        </authorList>
    </citation>
    <scope>NUCLEOTIDE SEQUENCE [LARGE SCALE GENOMIC DNA]</scope>
    <source>
        <strain evidence="4 5">DSM 100065</strain>
    </source>
</reference>
<dbReference type="SUPFAM" id="SSF52540">
    <property type="entry name" value="P-loop containing nucleoside triphosphate hydrolases"/>
    <property type="match status" value="1"/>
</dbReference>
<dbReference type="PRINTS" id="PR00038">
    <property type="entry name" value="HTHLUXR"/>
</dbReference>
<dbReference type="GO" id="GO:0006355">
    <property type="term" value="P:regulation of DNA-templated transcription"/>
    <property type="evidence" value="ECO:0007669"/>
    <property type="project" value="InterPro"/>
</dbReference>
<dbReference type="SUPFAM" id="SSF46894">
    <property type="entry name" value="C-terminal effector domain of the bipartite response regulators"/>
    <property type="match status" value="1"/>
</dbReference>
<sequence length="976" mass="104507">MRASQSGDGPPNGGAFIGRCAELARIESAVASVASGAPGILLFTGLEGIGTTRLAYEALDSAAAAGFATFRGRATELDRDLAYGPFVGAFSGYLGRLERDERDSLLLDLSQLGLLFAGLGLSAVRPVGDPEVERVRLLSAMACLIERLASLRPMALLVDDAHFMDASSASLLRHLTDSLTGAPVLVVLTAQPDRAAAKPMRVLLHHLSTSPWWLDRVQVDPLSDSESADLFARALSRPAGVHLLDEVIARCAGRPLFLESLAHTLNDAERLAERPTNFVLNSSRITLPRDIQDELGSRLATLDDDERAITRILATAVDACNLRLLRAACDLADPALTAAIDRLERRHLIVSSDRGYVLAHRMLIDTVMARLTQIQRQLLHARLARTIADVEPNNPACAEHVILAGDVIPDDEALPLLLVGAHHARSVGAVDDAVRYLEIALTAATTDPIDLQAQILGELGDLSRTAGRLDVARGYWTDALTIYVANADPLGTSRAHRELGMLTWSAGDLTGARQHLDEAGQSLAQSQPSAEHAELMHARTMMATRLGDAEEVTATAAELRRLADELGAPEFSARAYLAEAFNAFAVTDFERADASNELALTAARAAGQPMLEARAYDQFSIVAASAADIERLRRFSAASLKIATQLGAPMMEAWPRSRLMMADFLAGDWNSALATAGEVIELGHQYGDHRGRVSSHAMYAWLLAHRGRLTEARQYLDRATEIARGGRGPSSTNMNVVVASTTLALAEGHLSLAAELGAPLANLAIAWYPIVALEPLAVALATSGQAAEATELTGRLRSLKSCGTEFPAAIADWVDGLALPEHSEALLARAADAFDRVGTPYYAARARLSRATALRRTDTTSAVRDGTAALVVFDRLGAARHSKLARELLRDLGTTPSRGRSHHATGSPLSTRELEVARLVASGRSNADVATELFISPRTVTTHLDRIYARLGLNSRVALTRYLADSGLLDESRPGT</sequence>
<keyword evidence="1" id="KW-0547">Nucleotide-binding</keyword>
<dbReference type="InterPro" id="IPR041664">
    <property type="entry name" value="AAA_16"/>
</dbReference>
<organism evidence="4 5">
    <name type="scientific">Antricoccus suffuscus</name>
    <dbReference type="NCBI Taxonomy" id="1629062"/>
    <lineage>
        <taxon>Bacteria</taxon>
        <taxon>Bacillati</taxon>
        <taxon>Actinomycetota</taxon>
        <taxon>Actinomycetes</taxon>
        <taxon>Geodermatophilales</taxon>
        <taxon>Antricoccaceae</taxon>
        <taxon>Antricoccus</taxon>
    </lineage>
</organism>
<dbReference type="PROSITE" id="PS00622">
    <property type="entry name" value="HTH_LUXR_1"/>
    <property type="match status" value="1"/>
</dbReference>
<dbReference type="PANTHER" id="PTHR16305">
    <property type="entry name" value="TESTICULAR SOLUBLE ADENYLYL CYCLASE"/>
    <property type="match status" value="1"/>
</dbReference>
<dbReference type="GO" id="GO:0005524">
    <property type="term" value="F:ATP binding"/>
    <property type="evidence" value="ECO:0007669"/>
    <property type="project" value="UniProtKB-KW"/>
</dbReference>
<evidence type="ECO:0000256" key="2">
    <source>
        <dbReference type="ARBA" id="ARBA00022840"/>
    </source>
</evidence>